<evidence type="ECO:0000259" key="1">
    <source>
        <dbReference type="Pfam" id="PF06985"/>
    </source>
</evidence>
<feature type="domain" description="Heterokaryon incompatibility" evidence="1">
    <location>
        <begin position="727"/>
        <end position="873"/>
    </location>
</feature>
<sequence length="1197" mass="136193">MHADVPSKALGAIISSDDLVHCVARYVCFAALPHRKALLLLRFDLTSYSQAPRRENLRSLCLVSKLFNETFSQFLYSNIVFHDGNAHILRDSERLRAFTSNPNLIYAKSLSFKLIEGSWAMGNHREVGRLVDAPGYGRMGDIRHWAGVYNDSFMRILSLTTNIYRFEWQNWPISQSLLEVLEEHCPSLRDVSIVYPNMAKLSRTERFYRNGKSAFDNEKPKMIPLPTPELQNLRKLYLYEITGDLDIWIPKIASMLGKSRFLEELGLSMSAECERQHALAGKSKAFLNFFPSLVERYRNQGDEPLRLRVLKMGYGVLLNMPHGHAQDGEQDEYLSSFVHRAYLEELYVDNDLDVGCPLKIRTSVGDLAWSWITPSFFPNLKRFTFTSLSVRSQAWLGQHPDPTFASSLAMGVGTEKLAFSYIDDSGAVQSVRNNNIHRHIGQIGERTFFLHKYRNHPNLPLKSSVIFILKPCHKDLVVLGSCDWIKTLSICLQKQTTIPALKRILQTLPSTDHLWIRIGMDFPLVDGQREANHRGNAIRLKDGTLVDEQQYLHTSWREKWTEMATAVSETEACPTEYLKIGHLAWRVLPRPKGARKRVLEGLDRWEDDAEVGFEHNDYVKISIHKDDSLEDLLIYKREFPIFAQEGTPAGKYILAQPPERNAGSEENFERMRGWLKSCRQNHAQCRIQSLGVPSPTRLIRLCQSSDGSLQLKLVLAEDENKDPVQHAALSYCWGGKQSLMLGKANVDVLSRNIPVDELPPTLRDAARVCRGLAIQYLWVDALCIVQDDDASKMAEISKMGGIYKGALVTISASSASNTKQGFLHERKPPFDPSCVVSLPFRDDEGEESECFITFASVHHRGDPLDDRGWTLQEQLLSTRLLVFSAHQLQWKCTELDTIDEYRQGRFPFLSVTMPPPPPQIDSPGWSDWRRSALRMYSDIVGSYSTRKLTLQDDRPLAMSGIAAEFGRMLGDQYVAGHWASTLPISLIWRKSSAFQHSGNYRGPTWSWTSSDTAVGPVSEFWARKGPWSDLDVIGRVVEVRPKLVAENAPYGAFGQGTSLVLEGRLLEKVVLPRDYGPEPVLIEGTNHYCFIRGAFKFEEFGPDWRIQKKLEDRPWTLLELCTLSKPDTWMEIFGLALDPVAGKNMTFTRANMFRIMCQVENLPGGDECEMVGTAWLQWQLKRRNPFNRANVVRVELL</sequence>
<gene>
    <name evidence="2" type="ORF">Daus18300_002364</name>
</gene>
<dbReference type="EMBL" id="JAWRVE010000013">
    <property type="protein sequence ID" value="KAL1878010.1"/>
    <property type="molecule type" value="Genomic_DNA"/>
</dbReference>
<dbReference type="Pfam" id="PF06985">
    <property type="entry name" value="HET"/>
    <property type="match status" value="1"/>
</dbReference>
<dbReference type="Proteomes" id="UP001583177">
    <property type="component" value="Unassembled WGS sequence"/>
</dbReference>
<protein>
    <recommendedName>
        <fullName evidence="1">Heterokaryon incompatibility domain-containing protein</fullName>
    </recommendedName>
</protein>
<dbReference type="PANTHER" id="PTHR33112:SF16">
    <property type="entry name" value="HETEROKARYON INCOMPATIBILITY DOMAIN-CONTAINING PROTEIN"/>
    <property type="match status" value="1"/>
</dbReference>
<comment type="caution">
    <text evidence="2">The sequence shown here is derived from an EMBL/GenBank/DDBJ whole genome shotgun (WGS) entry which is preliminary data.</text>
</comment>
<name>A0ABR3XQM1_9PEZI</name>
<keyword evidence="3" id="KW-1185">Reference proteome</keyword>
<reference evidence="2 3" key="1">
    <citation type="journal article" date="2024" name="IMA Fungus">
        <title>IMA Genome - F19 : A genome assembly and annotation guide to empower mycologists, including annotated draft genome sequences of Ceratocystis pirilliformis, Diaporthe australafricana, Fusarium ophioides, Paecilomyces lecythidis, and Sporothrix stenoceras.</title>
        <authorList>
            <person name="Aylward J."/>
            <person name="Wilson A.M."/>
            <person name="Visagie C.M."/>
            <person name="Spraker J."/>
            <person name="Barnes I."/>
            <person name="Buitendag C."/>
            <person name="Ceriani C."/>
            <person name="Del Mar Angel L."/>
            <person name="du Plessis D."/>
            <person name="Fuchs T."/>
            <person name="Gasser K."/>
            <person name="Kramer D."/>
            <person name="Li W."/>
            <person name="Munsamy K."/>
            <person name="Piso A."/>
            <person name="Price J.L."/>
            <person name="Sonnekus B."/>
            <person name="Thomas C."/>
            <person name="van der Nest A."/>
            <person name="van Dijk A."/>
            <person name="van Heerden A."/>
            <person name="van Vuuren N."/>
            <person name="Yilmaz N."/>
            <person name="Duong T.A."/>
            <person name="van der Merwe N.A."/>
            <person name="Wingfield M.J."/>
            <person name="Wingfield B.D."/>
        </authorList>
    </citation>
    <scope>NUCLEOTIDE SEQUENCE [LARGE SCALE GENOMIC DNA]</scope>
    <source>
        <strain evidence="2 3">CMW 18300</strain>
    </source>
</reference>
<evidence type="ECO:0000313" key="3">
    <source>
        <dbReference type="Proteomes" id="UP001583177"/>
    </source>
</evidence>
<accession>A0ABR3XQM1</accession>
<organism evidence="2 3">
    <name type="scientific">Diaporthe australafricana</name>
    <dbReference type="NCBI Taxonomy" id="127596"/>
    <lineage>
        <taxon>Eukaryota</taxon>
        <taxon>Fungi</taxon>
        <taxon>Dikarya</taxon>
        <taxon>Ascomycota</taxon>
        <taxon>Pezizomycotina</taxon>
        <taxon>Sordariomycetes</taxon>
        <taxon>Sordariomycetidae</taxon>
        <taxon>Diaporthales</taxon>
        <taxon>Diaporthaceae</taxon>
        <taxon>Diaporthe</taxon>
    </lineage>
</organism>
<proteinExistence type="predicted"/>
<evidence type="ECO:0000313" key="2">
    <source>
        <dbReference type="EMBL" id="KAL1878010.1"/>
    </source>
</evidence>
<dbReference type="PANTHER" id="PTHR33112">
    <property type="entry name" value="DOMAIN PROTEIN, PUTATIVE-RELATED"/>
    <property type="match status" value="1"/>
</dbReference>
<dbReference type="InterPro" id="IPR010730">
    <property type="entry name" value="HET"/>
</dbReference>